<evidence type="ECO:0000256" key="1">
    <source>
        <dbReference type="SAM" id="MobiDB-lite"/>
    </source>
</evidence>
<organism evidence="2 3">
    <name type="scientific">Mucor flavus</name>
    <dbReference type="NCBI Taxonomy" id="439312"/>
    <lineage>
        <taxon>Eukaryota</taxon>
        <taxon>Fungi</taxon>
        <taxon>Fungi incertae sedis</taxon>
        <taxon>Mucoromycota</taxon>
        <taxon>Mucoromycotina</taxon>
        <taxon>Mucoromycetes</taxon>
        <taxon>Mucorales</taxon>
        <taxon>Mucorineae</taxon>
        <taxon>Mucoraceae</taxon>
        <taxon>Mucor</taxon>
    </lineage>
</organism>
<gene>
    <name evidence="2" type="ORF">MFLAVUS_004358</name>
</gene>
<feature type="compositionally biased region" description="Polar residues" evidence="1">
    <location>
        <begin position="57"/>
        <end position="66"/>
    </location>
</feature>
<name>A0ABP9YVP6_9FUNG</name>
<keyword evidence="3" id="KW-1185">Reference proteome</keyword>
<reference evidence="2 3" key="1">
    <citation type="submission" date="2024-04" db="EMBL/GenBank/DDBJ databases">
        <title>genome sequences of Mucor flavus KT1a and Helicostylum pulchrum KT1b strains isolated from the surface of a dry-aged beef.</title>
        <authorList>
            <person name="Toyotome T."/>
            <person name="Hosono M."/>
            <person name="Torimaru M."/>
            <person name="Fukuda K."/>
            <person name="Mikami N."/>
        </authorList>
    </citation>
    <scope>NUCLEOTIDE SEQUENCE [LARGE SCALE GENOMIC DNA]</scope>
    <source>
        <strain evidence="2 3">KT1a</strain>
    </source>
</reference>
<proteinExistence type="predicted"/>
<comment type="caution">
    <text evidence="2">The sequence shown here is derived from an EMBL/GenBank/DDBJ whole genome shotgun (WGS) entry which is preliminary data.</text>
</comment>
<dbReference type="EMBL" id="BAABUK010000008">
    <property type="protein sequence ID" value="GAA5810930.1"/>
    <property type="molecule type" value="Genomic_DNA"/>
</dbReference>
<dbReference type="Proteomes" id="UP001473302">
    <property type="component" value="Unassembled WGS sequence"/>
</dbReference>
<sequence length="258" mass="29371">METLQSQWKILYSTRLVGEYSGTAAEMLQPSASTTLELTSTTPESTPHSPIGKEYNKQQQASSNYTAVQEETMTSSLFSIADYLIQKGNTTNNELELCKLCLSFTISFVSPKIDTLYKALLPEWFYKEAEDASEEVKIALQCCSDTKNFIVLNHLKMILNTDRCITYLDKEKYEEKNKRSTNYQILCICDQIITSISNMRKQNNPHEAFWVREFVETLLADTDLLVSDGESVCKDTRVTSSGCIFDRRVDMIVAVHDK</sequence>
<protein>
    <submittedName>
        <fullName evidence="2">Uncharacterized protein</fullName>
    </submittedName>
</protein>
<evidence type="ECO:0000313" key="2">
    <source>
        <dbReference type="EMBL" id="GAA5810930.1"/>
    </source>
</evidence>
<evidence type="ECO:0000313" key="3">
    <source>
        <dbReference type="Proteomes" id="UP001473302"/>
    </source>
</evidence>
<accession>A0ABP9YVP6</accession>
<feature type="compositionally biased region" description="Low complexity" evidence="1">
    <location>
        <begin position="31"/>
        <end position="50"/>
    </location>
</feature>
<feature type="region of interest" description="Disordered" evidence="1">
    <location>
        <begin position="31"/>
        <end position="66"/>
    </location>
</feature>